<keyword evidence="5" id="KW-1185">Reference proteome</keyword>
<dbReference type="STRING" id="657387.BH688_01425"/>
<keyword evidence="2 3" id="KW-0808">Transferase</keyword>
<comment type="catalytic activity">
    <reaction evidence="3">
        <text>thiosulfate + [thioredoxin]-dithiol = [thioredoxin]-disulfide + hydrogen sulfide + sulfite + 2 H(+)</text>
        <dbReference type="Rhea" id="RHEA:83859"/>
        <dbReference type="Rhea" id="RHEA-COMP:10698"/>
        <dbReference type="Rhea" id="RHEA-COMP:10700"/>
        <dbReference type="ChEBI" id="CHEBI:15378"/>
        <dbReference type="ChEBI" id="CHEBI:17359"/>
        <dbReference type="ChEBI" id="CHEBI:29919"/>
        <dbReference type="ChEBI" id="CHEBI:29950"/>
        <dbReference type="ChEBI" id="CHEBI:33542"/>
        <dbReference type="ChEBI" id="CHEBI:50058"/>
    </reaction>
</comment>
<name>A0A1S1NYC0_9GAMM</name>
<dbReference type="EC" id="2.8.1.1" evidence="3"/>
<dbReference type="HAMAP" id="MF_01009">
    <property type="entry name" value="Thiosulf_sulfurtr"/>
    <property type="match status" value="1"/>
</dbReference>
<dbReference type="InterPro" id="IPR023695">
    <property type="entry name" value="Thiosulf_sulfurTrfase"/>
</dbReference>
<protein>
    <recommendedName>
        <fullName evidence="3">Thiosulfate sulfurtransferase GlpE</fullName>
        <ecNumber evidence="3">2.8.1.1</ecNumber>
    </recommendedName>
</protein>
<dbReference type="EMBL" id="CP043420">
    <property type="protein sequence ID" value="QEL10583.1"/>
    <property type="molecule type" value="Genomic_DNA"/>
</dbReference>
<evidence type="ECO:0000313" key="4">
    <source>
        <dbReference type="EMBL" id="QEL10583.1"/>
    </source>
</evidence>
<dbReference type="GO" id="GO:0004792">
    <property type="term" value="F:thiosulfate-cyanide sulfurtransferase activity"/>
    <property type="evidence" value="ECO:0007669"/>
    <property type="project" value="UniProtKB-UniRule"/>
</dbReference>
<comment type="function">
    <text evidence="3">Transferase that catalyzes the transfer of sulfur from thiosulfate to thiophilic acceptors such as cyanide or dithiols. May function in a CysM-independent thiosulfate assimilation pathway by catalyzing the conversion of thiosulfate to sulfite, which can then be used for L-cysteine biosynthesis.</text>
</comment>
<dbReference type="OrthoDB" id="9811849at2"/>
<dbReference type="InterPro" id="IPR050229">
    <property type="entry name" value="GlpE_sulfurtransferase"/>
</dbReference>
<reference evidence="4 5" key="1">
    <citation type="submission" date="2019-08" db="EMBL/GenBank/DDBJ databases">
        <title>Complete genome sequence of Kushneria sp. YCWA18, a halophilic phosphate-solubilizing bacterium isolated from Daqiao saltern in China.</title>
        <authorList>
            <person name="Du G.-X."/>
            <person name="Qu L.-Y."/>
        </authorList>
    </citation>
    <scope>NUCLEOTIDE SEQUENCE [LARGE SCALE GENOMIC DNA]</scope>
    <source>
        <strain evidence="4 5">YCWA18</strain>
    </source>
</reference>
<evidence type="ECO:0000256" key="3">
    <source>
        <dbReference type="HAMAP-Rule" id="MF_01009"/>
    </source>
</evidence>
<dbReference type="KEGG" id="kuy:FY550_05185"/>
<dbReference type="InterPro" id="IPR001763">
    <property type="entry name" value="Rhodanese-like_dom"/>
</dbReference>
<dbReference type="PROSITE" id="PS50206">
    <property type="entry name" value="RHODANESE_3"/>
    <property type="match status" value="1"/>
</dbReference>
<evidence type="ECO:0000256" key="2">
    <source>
        <dbReference type="ARBA" id="ARBA00022679"/>
    </source>
</evidence>
<dbReference type="PANTHER" id="PTHR43031:SF6">
    <property type="entry name" value="THIOSULFATE SULFURTRANSFERASE GLPE"/>
    <property type="match status" value="1"/>
</dbReference>
<dbReference type="AlphaFoldDB" id="A0A1S1NYC0"/>
<dbReference type="SUPFAM" id="SSF52821">
    <property type="entry name" value="Rhodanese/Cell cycle control phosphatase"/>
    <property type="match status" value="1"/>
</dbReference>
<dbReference type="InterPro" id="IPR036873">
    <property type="entry name" value="Rhodanese-like_dom_sf"/>
</dbReference>
<dbReference type="PANTHER" id="PTHR43031">
    <property type="entry name" value="FAD-DEPENDENT OXIDOREDUCTASE"/>
    <property type="match status" value="1"/>
</dbReference>
<evidence type="ECO:0000256" key="1">
    <source>
        <dbReference type="ARBA" id="ARBA00022490"/>
    </source>
</evidence>
<dbReference type="GO" id="GO:0005737">
    <property type="term" value="C:cytoplasm"/>
    <property type="evidence" value="ECO:0007669"/>
    <property type="project" value="UniProtKB-SubCell"/>
</dbReference>
<keyword evidence="1 3" id="KW-0963">Cytoplasm</keyword>
<accession>A0A1S1NYC0</accession>
<dbReference type="NCBIfam" id="NF001195">
    <property type="entry name" value="PRK00162.1"/>
    <property type="match status" value="1"/>
</dbReference>
<comment type="catalytic activity">
    <reaction evidence="3">
        <text>thiosulfate + hydrogen cyanide = thiocyanate + sulfite + 2 H(+)</text>
        <dbReference type="Rhea" id="RHEA:16881"/>
        <dbReference type="ChEBI" id="CHEBI:15378"/>
        <dbReference type="ChEBI" id="CHEBI:17359"/>
        <dbReference type="ChEBI" id="CHEBI:18022"/>
        <dbReference type="ChEBI" id="CHEBI:18407"/>
        <dbReference type="ChEBI" id="CHEBI:33542"/>
        <dbReference type="EC" id="2.8.1.1"/>
    </reaction>
</comment>
<dbReference type="SMART" id="SM00450">
    <property type="entry name" value="RHOD"/>
    <property type="match status" value="1"/>
</dbReference>
<dbReference type="Proteomes" id="UP000322553">
    <property type="component" value="Chromosome"/>
</dbReference>
<evidence type="ECO:0000313" key="5">
    <source>
        <dbReference type="Proteomes" id="UP000322553"/>
    </source>
</evidence>
<dbReference type="CDD" id="cd01444">
    <property type="entry name" value="GlpE_ST"/>
    <property type="match status" value="1"/>
</dbReference>
<dbReference type="Pfam" id="PF00581">
    <property type="entry name" value="Rhodanese"/>
    <property type="match status" value="1"/>
</dbReference>
<organism evidence="4 5">
    <name type="scientific">Kushneria phosphatilytica</name>
    <dbReference type="NCBI Taxonomy" id="657387"/>
    <lineage>
        <taxon>Bacteria</taxon>
        <taxon>Pseudomonadati</taxon>
        <taxon>Pseudomonadota</taxon>
        <taxon>Gammaproteobacteria</taxon>
        <taxon>Oceanospirillales</taxon>
        <taxon>Halomonadaceae</taxon>
        <taxon>Kushneria</taxon>
    </lineage>
</organism>
<sequence length="115" mass="12704">MSFNHIDPATLRLWLDEQRPLTLVDIRDPFSFESGHIPGSRHLDNTSVGDFVDRAAPEQPVVVVCYHGHSSQQAAGWLAGQGFQEVYSLDGGFTDWQYRHPEHVASRNGGGQGSS</sequence>
<dbReference type="RefSeq" id="WP_070976306.1">
    <property type="nucleotide sequence ID" value="NZ_CP043420.1"/>
</dbReference>
<comment type="similarity">
    <text evidence="3">Belongs to the GlpE family.</text>
</comment>
<comment type="subcellular location">
    <subcellularLocation>
        <location evidence="3">Cytoplasm</location>
    </subcellularLocation>
</comment>
<feature type="active site" description="Cysteine persulfide intermediate" evidence="3">
    <location>
        <position position="65"/>
    </location>
</feature>
<gene>
    <name evidence="3 4" type="primary">glpE</name>
    <name evidence="4" type="ORF">FY550_05185</name>
</gene>
<dbReference type="Gene3D" id="3.40.250.10">
    <property type="entry name" value="Rhodanese-like domain"/>
    <property type="match status" value="1"/>
</dbReference>
<proteinExistence type="inferred from homology"/>